<protein>
    <submittedName>
        <fullName evidence="2">Uncharacterized protein</fullName>
    </submittedName>
</protein>
<gene>
    <name evidence="2" type="ORF">DFP89_1551</name>
</gene>
<comment type="caution">
    <text evidence="2">The sequence shown here is derived from an EMBL/GenBank/DDBJ whole genome shotgun (WGS) entry which is preliminary data.</text>
</comment>
<name>A0A368YC57_9RHOB</name>
<evidence type="ECO:0000256" key="1">
    <source>
        <dbReference type="SAM" id="MobiDB-lite"/>
    </source>
</evidence>
<dbReference type="Proteomes" id="UP000253345">
    <property type="component" value="Unassembled WGS sequence"/>
</dbReference>
<evidence type="ECO:0000313" key="3">
    <source>
        <dbReference type="Proteomes" id="UP000253345"/>
    </source>
</evidence>
<dbReference type="EMBL" id="QPJL01000055">
    <property type="protein sequence ID" value="RCW77843.1"/>
    <property type="molecule type" value="Genomic_DNA"/>
</dbReference>
<proteinExistence type="predicted"/>
<keyword evidence="3" id="KW-1185">Reference proteome</keyword>
<dbReference type="AlphaFoldDB" id="A0A368YC57"/>
<feature type="region of interest" description="Disordered" evidence="1">
    <location>
        <begin position="1"/>
        <end position="26"/>
    </location>
</feature>
<accession>A0A368YC57</accession>
<organism evidence="2 3">
    <name type="scientific">Paracoccus lutimaris</name>
    <dbReference type="NCBI Taxonomy" id="1490030"/>
    <lineage>
        <taxon>Bacteria</taxon>
        <taxon>Pseudomonadati</taxon>
        <taxon>Pseudomonadota</taxon>
        <taxon>Alphaproteobacteria</taxon>
        <taxon>Rhodobacterales</taxon>
        <taxon>Paracoccaceae</taxon>
        <taxon>Paracoccus</taxon>
    </lineage>
</organism>
<feature type="compositionally biased region" description="Basic and acidic residues" evidence="1">
    <location>
        <begin position="1"/>
        <end position="11"/>
    </location>
</feature>
<evidence type="ECO:0000313" key="2">
    <source>
        <dbReference type="EMBL" id="RCW77843.1"/>
    </source>
</evidence>
<reference evidence="2 3" key="1">
    <citation type="submission" date="2018-07" db="EMBL/GenBank/DDBJ databases">
        <title>Genomic Encyclopedia of Type Strains, Phase III (KMG-III): the genomes of soil and plant-associated and newly described type strains.</title>
        <authorList>
            <person name="Whitman W."/>
        </authorList>
    </citation>
    <scope>NUCLEOTIDE SEQUENCE [LARGE SCALE GENOMIC DNA]</scope>
    <source>
        <strain evidence="2 3">CECT 8525</strain>
    </source>
</reference>
<sequence length="101" mass="11254">MNGRALRHEGTKVSGNHFTHLGREGVHNRRADQRILGTATDEQHCIHFAWVKRSLVKDVVNGAYKVSAGLRTAPQPAKWNQDIEELMQRQGRNLNADGSAA</sequence>